<dbReference type="NCBIfam" id="TIGR02050">
    <property type="entry name" value="gshA_cyan_rel"/>
    <property type="match status" value="1"/>
</dbReference>
<dbReference type="PANTHER" id="PTHR36510:SF1">
    <property type="entry name" value="GLUTAMATE--CYSTEINE LIGASE 2-RELATED"/>
    <property type="match status" value="1"/>
</dbReference>
<dbReference type="SUPFAM" id="SSF55931">
    <property type="entry name" value="Glutamine synthetase/guanido kinase"/>
    <property type="match status" value="1"/>
</dbReference>
<dbReference type="InterPro" id="IPR011793">
    <property type="entry name" value="YbdK"/>
</dbReference>
<keyword evidence="6" id="KW-1185">Reference proteome</keyword>
<comment type="similarity">
    <text evidence="4">Belongs to the glutamate--cysteine ligase type 2 family. YbdK subfamily.</text>
</comment>
<comment type="catalytic activity">
    <reaction evidence="4">
        <text>L-cysteine + L-glutamate + ATP = gamma-L-glutamyl-L-cysteine + ADP + phosphate + H(+)</text>
        <dbReference type="Rhea" id="RHEA:13285"/>
        <dbReference type="ChEBI" id="CHEBI:15378"/>
        <dbReference type="ChEBI" id="CHEBI:29985"/>
        <dbReference type="ChEBI" id="CHEBI:30616"/>
        <dbReference type="ChEBI" id="CHEBI:35235"/>
        <dbReference type="ChEBI" id="CHEBI:43474"/>
        <dbReference type="ChEBI" id="CHEBI:58173"/>
        <dbReference type="ChEBI" id="CHEBI:456216"/>
        <dbReference type="EC" id="6.3.2.2"/>
    </reaction>
</comment>
<evidence type="ECO:0000256" key="3">
    <source>
        <dbReference type="ARBA" id="ARBA00022840"/>
    </source>
</evidence>
<evidence type="ECO:0000256" key="4">
    <source>
        <dbReference type="HAMAP-Rule" id="MF_01609"/>
    </source>
</evidence>
<name>A0ABT7PJ03_9BACT</name>
<dbReference type="RefSeq" id="WP_289164119.1">
    <property type="nucleotide sequence ID" value="NZ_JASZZN010000009.1"/>
</dbReference>
<dbReference type="Proteomes" id="UP001239462">
    <property type="component" value="Unassembled WGS sequence"/>
</dbReference>
<dbReference type="Pfam" id="PF04107">
    <property type="entry name" value="GCS2"/>
    <property type="match status" value="1"/>
</dbReference>
<dbReference type="EMBL" id="JASZZN010000009">
    <property type="protein sequence ID" value="MDM4016482.1"/>
    <property type="molecule type" value="Genomic_DNA"/>
</dbReference>
<accession>A0ABT7PJ03</accession>
<evidence type="ECO:0000256" key="1">
    <source>
        <dbReference type="ARBA" id="ARBA00022598"/>
    </source>
</evidence>
<evidence type="ECO:0000313" key="5">
    <source>
        <dbReference type="EMBL" id="MDM4016482.1"/>
    </source>
</evidence>
<evidence type="ECO:0000256" key="2">
    <source>
        <dbReference type="ARBA" id="ARBA00022741"/>
    </source>
</evidence>
<dbReference type="InterPro" id="IPR014746">
    <property type="entry name" value="Gln_synth/guanido_kin_cat_dom"/>
</dbReference>
<dbReference type="HAMAP" id="MF_01609">
    <property type="entry name" value="Glu_cys_ligase_2"/>
    <property type="match status" value="1"/>
</dbReference>
<keyword evidence="3 4" id="KW-0067">ATP-binding</keyword>
<dbReference type="PANTHER" id="PTHR36510">
    <property type="entry name" value="GLUTAMATE--CYSTEINE LIGASE 2-RELATED"/>
    <property type="match status" value="1"/>
</dbReference>
<protein>
    <recommendedName>
        <fullName evidence="4">Putative glutamate--cysteine ligase 2</fullName>
        <ecNumber evidence="4">6.3.2.2</ecNumber>
    </recommendedName>
    <alternativeName>
        <fullName evidence="4">Gamma-glutamylcysteine synthetase 2</fullName>
        <shortName evidence="4">GCS 2</shortName>
        <shortName evidence="4">Gamma-GCS 2</shortName>
    </alternativeName>
</protein>
<dbReference type="EC" id="6.3.2.2" evidence="4"/>
<comment type="function">
    <text evidence="4">ATP-dependent carboxylate-amine ligase which exhibits weak glutamate--cysteine ligase activity.</text>
</comment>
<comment type="caution">
    <text evidence="5">The sequence shown here is derived from an EMBL/GenBank/DDBJ whole genome shotgun (WGS) entry which is preliminary data.</text>
</comment>
<gene>
    <name evidence="5" type="ORF">QTN89_13645</name>
</gene>
<keyword evidence="1 4" id="KW-0436">Ligase</keyword>
<dbReference type="InterPro" id="IPR050141">
    <property type="entry name" value="GCL_type2/YbdK_subfam"/>
</dbReference>
<reference evidence="5 6" key="1">
    <citation type="submission" date="2023-06" db="EMBL/GenBank/DDBJ databases">
        <title>Roseiconus lacunae JC819 isolated from Gulf of Mannar region, Tamil Nadu.</title>
        <authorList>
            <person name="Pk S."/>
            <person name="Ch S."/>
            <person name="Ch V.R."/>
        </authorList>
    </citation>
    <scope>NUCLEOTIDE SEQUENCE [LARGE SCALE GENOMIC DNA]</scope>
    <source>
        <strain evidence="5 6">JC819</strain>
    </source>
</reference>
<evidence type="ECO:0000313" key="6">
    <source>
        <dbReference type="Proteomes" id="UP001239462"/>
    </source>
</evidence>
<proteinExistence type="inferred from homology"/>
<dbReference type="InterPro" id="IPR006336">
    <property type="entry name" value="GCS2"/>
</dbReference>
<sequence length="374" mass="42833">MSKFHFHANASHTLGVELELGIVNTQNYSLTSRSNELLDAVPMPAREFCKHELMQCCVEVISGVCDSVGEARRDLSGKLLPLQSAADDLGLELWWGATHPFSHWLDQVVTDDERYQGLMRLLQVMARRLITFGLHVHVGVDSGDKAVMICDRIMQYLPMLLALSASSPYWENRDTGLHSYRSKVMEGLPTAGLPTLMRNWSEYVWLVNHMVDTGFINTIREIWWDVRPHHNFGTVEVRMCDMPGNMDHVCGLTALIQCLVKYLSDEIDNGMYQFDCHPMMVRQNKWRAARYGASATLVNTFDYTEKRVPEIANDLVDKLREVAQDLRCESELLFVREIAIEGDWAQRQRQLLKKEGDPQAIVKHLNQQSRIQTV</sequence>
<keyword evidence="2 4" id="KW-0547">Nucleotide-binding</keyword>
<dbReference type="Gene3D" id="3.30.590.20">
    <property type="match status" value="1"/>
</dbReference>
<dbReference type="GO" id="GO:0016874">
    <property type="term" value="F:ligase activity"/>
    <property type="evidence" value="ECO:0007669"/>
    <property type="project" value="UniProtKB-KW"/>
</dbReference>
<organism evidence="5 6">
    <name type="scientific">Roseiconus lacunae</name>
    <dbReference type="NCBI Taxonomy" id="2605694"/>
    <lineage>
        <taxon>Bacteria</taxon>
        <taxon>Pseudomonadati</taxon>
        <taxon>Planctomycetota</taxon>
        <taxon>Planctomycetia</taxon>
        <taxon>Pirellulales</taxon>
        <taxon>Pirellulaceae</taxon>
        <taxon>Roseiconus</taxon>
    </lineage>
</organism>